<protein>
    <submittedName>
        <fullName evidence="1">Uncharacterized protein</fullName>
    </submittedName>
</protein>
<evidence type="ECO:0000313" key="1">
    <source>
        <dbReference type="EMBL" id="KKF02877.1"/>
    </source>
</evidence>
<organism evidence="1 2">
    <name type="scientific">Mycolicibacterium obuense</name>
    <dbReference type="NCBI Taxonomy" id="1807"/>
    <lineage>
        <taxon>Bacteria</taxon>
        <taxon>Bacillati</taxon>
        <taxon>Actinomycetota</taxon>
        <taxon>Actinomycetes</taxon>
        <taxon>Mycobacteriales</taxon>
        <taxon>Mycobacteriaceae</taxon>
        <taxon>Mycolicibacterium</taxon>
    </lineage>
</organism>
<dbReference type="AlphaFoldDB" id="A0A0M2K0J1"/>
<dbReference type="OrthoDB" id="2958820at2"/>
<evidence type="ECO:0000313" key="2">
    <source>
        <dbReference type="Proteomes" id="UP000034150"/>
    </source>
</evidence>
<dbReference type="Proteomes" id="UP000034150">
    <property type="component" value="Unassembled WGS sequence"/>
</dbReference>
<keyword evidence="2" id="KW-1185">Reference proteome</keyword>
<dbReference type="EMBL" id="LAUZ02000016">
    <property type="protein sequence ID" value="KKF02877.1"/>
    <property type="molecule type" value="Genomic_DNA"/>
</dbReference>
<name>A0A0M2K0J1_9MYCO</name>
<proteinExistence type="predicted"/>
<comment type="caution">
    <text evidence="1">The sequence shown here is derived from an EMBL/GenBank/DDBJ whole genome shotgun (WGS) entry which is preliminary data.</text>
</comment>
<accession>A0A0M2K0J1</accession>
<dbReference type="RefSeq" id="WP_046362099.1">
    <property type="nucleotide sequence ID" value="NZ_LAUZ02000016.1"/>
</dbReference>
<sequence length="328" mass="36752">MASLTRYGTEVGSAFSLLGQSENDLTAALGFTLSRCRALSDAVLTRVWPGHRGDEDVDFALEVRAEIGRTDLEVRLPASSALLIFEAKRDWLLPTTTQLAQYVSRIHRYGAGVLVSLSQASTALAETQLPTEIAGISVVHLPWRDVLTDITESRVKCRGRERIWLDELHTYLMEVIRMRTVADSRVYSVVLSEDRPGGEDTPTFREFVTDQYCYFHPYGVGGWPTDPPNFMAFRWSGAVQRIHRIMHADVVPTIRDRFPYLPENDASDRPHAVYDLGPRIPPLEPIPNGAGVYPSSRLWVLLDQLQTAATLKDAIAQTHALQENWAAH</sequence>
<reference evidence="1 2" key="1">
    <citation type="journal article" date="2015" name="Genome Announc.">
        <title>Draft Genome Sequence of Mycobacterium obuense Strain UC1, Isolated from Patient Sputum.</title>
        <authorList>
            <person name="Greninger A.L."/>
            <person name="Cunningham G."/>
            <person name="Hsu E.D."/>
            <person name="Yu J.M."/>
            <person name="Chiu C.Y."/>
            <person name="Miller S."/>
        </authorList>
    </citation>
    <scope>NUCLEOTIDE SEQUENCE [LARGE SCALE GENOMIC DNA]</scope>
    <source>
        <strain evidence="1 2">UC1</strain>
    </source>
</reference>
<dbReference type="PATRIC" id="fig|1807.13.peg.1873"/>
<gene>
    <name evidence="1" type="ORF">WN67_05770</name>
</gene>